<dbReference type="RefSeq" id="WP_345933523.1">
    <property type="nucleotide sequence ID" value="NZ_JBBKTV010000005.1"/>
</dbReference>
<feature type="transmembrane region" description="Helical" evidence="9">
    <location>
        <begin position="379"/>
        <end position="405"/>
    </location>
</feature>
<feature type="transmembrane region" description="Helical" evidence="9">
    <location>
        <begin position="221"/>
        <end position="242"/>
    </location>
</feature>
<dbReference type="EMBL" id="JBBKTW010000009">
    <property type="protein sequence ID" value="MEN2991155.1"/>
    <property type="molecule type" value="Genomic_DNA"/>
</dbReference>
<feature type="transmembrane region" description="Helical" evidence="9">
    <location>
        <begin position="325"/>
        <end position="344"/>
    </location>
</feature>
<dbReference type="PRINTS" id="PR01036">
    <property type="entry name" value="TCRTETB"/>
</dbReference>
<keyword evidence="3" id="KW-0813">Transport</keyword>
<dbReference type="Gene3D" id="1.20.1720.10">
    <property type="entry name" value="Multidrug resistance protein D"/>
    <property type="match status" value="1"/>
</dbReference>
<evidence type="ECO:0000256" key="2">
    <source>
        <dbReference type="ARBA" id="ARBA00008537"/>
    </source>
</evidence>
<dbReference type="PANTHER" id="PTHR42718:SF9">
    <property type="entry name" value="MAJOR FACILITATOR SUPERFAMILY MULTIDRUG TRANSPORTER MFSC"/>
    <property type="match status" value="1"/>
</dbReference>
<evidence type="ECO:0000313" key="12">
    <source>
        <dbReference type="Proteomes" id="UP001413721"/>
    </source>
</evidence>
<feature type="transmembrane region" description="Helical" evidence="9">
    <location>
        <begin position="101"/>
        <end position="120"/>
    </location>
</feature>
<dbReference type="Gene3D" id="1.20.1250.20">
    <property type="entry name" value="MFS general substrate transporter like domains"/>
    <property type="match status" value="1"/>
</dbReference>
<comment type="subcellular location">
    <subcellularLocation>
        <location evidence="1">Cell membrane</location>
        <topology evidence="1">Multi-pass membrane protein</topology>
    </subcellularLocation>
</comment>
<evidence type="ECO:0000256" key="5">
    <source>
        <dbReference type="ARBA" id="ARBA00022692"/>
    </source>
</evidence>
<feature type="transmembrane region" description="Helical" evidence="9">
    <location>
        <begin position="160"/>
        <end position="181"/>
    </location>
</feature>
<comment type="similarity">
    <text evidence="2">Belongs to the major facilitator superfamily. EmrB family.</text>
</comment>
<evidence type="ECO:0000256" key="3">
    <source>
        <dbReference type="ARBA" id="ARBA00022448"/>
    </source>
</evidence>
<protein>
    <submittedName>
        <fullName evidence="11">DHA2 family efflux MFS transporter permease subunit</fullName>
    </submittedName>
</protein>
<keyword evidence="7 9" id="KW-0472">Membrane</keyword>
<evidence type="ECO:0000256" key="6">
    <source>
        <dbReference type="ARBA" id="ARBA00022989"/>
    </source>
</evidence>
<feature type="transmembrane region" description="Helical" evidence="9">
    <location>
        <begin position="126"/>
        <end position="148"/>
    </location>
</feature>
<organism evidence="11 12">
    <name type="scientific">Tistrella arctica</name>
    <dbReference type="NCBI Taxonomy" id="3133430"/>
    <lineage>
        <taxon>Bacteria</taxon>
        <taxon>Pseudomonadati</taxon>
        <taxon>Pseudomonadota</taxon>
        <taxon>Alphaproteobacteria</taxon>
        <taxon>Geminicoccales</taxon>
        <taxon>Geminicoccaceae</taxon>
        <taxon>Tistrella</taxon>
    </lineage>
</organism>
<comment type="caution">
    <text evidence="11">The sequence shown here is derived from an EMBL/GenBank/DDBJ whole genome shotgun (WGS) entry which is preliminary data.</text>
</comment>
<dbReference type="InterPro" id="IPR004638">
    <property type="entry name" value="EmrB-like"/>
</dbReference>
<sequence>MTAPRDAEPAPEAPPPQRPEALSAATVTTRERRLAIAALMCGTISTILSATLINVALATFMTDMAVSHTVAQGLSTGFLAANTIAMPVAPWMMGRLGFRKLYVLAISVFVAAALLGGFAPGAHAAIVARVIQGAAAGMIQPLAMVVIFRMYPPDKRGSAMGLYGLGVVLAPALAPTLGGALVEFAGWRSVFFVAIPVCLAGIVIALKALPDARPPGAGGRFDLLGFGLLAVAMSSLIAVLSMGMSQGWLSVQVLAAAVVAVAAGACFLAWERRVARPLMDLKIYRAPGFGAAALCSMTLGLGLFGSTYLLPLLLETARGMSPAEVGLAMAPAGFAMALTFPLAGRLADRIATRPQVMIGLGLFAAHALLLAWAEFAAGFWVIAAVMALGRMSLALVMPALSAGGLRLLPENQVAQGAAALNVSRQFGGAVGVAILAVVLESAEVALPGRPLDAFAITLAVMGGFGLTAMVVAVMLPGRRDGAA</sequence>
<feature type="transmembrane region" description="Helical" evidence="9">
    <location>
        <begin position="356"/>
        <end position="373"/>
    </location>
</feature>
<gene>
    <name evidence="11" type="ORF">WG926_22775</name>
</gene>
<keyword evidence="4" id="KW-1003">Cell membrane</keyword>
<dbReference type="Pfam" id="PF07690">
    <property type="entry name" value="MFS_1"/>
    <property type="match status" value="1"/>
</dbReference>
<feature type="domain" description="Major facilitator superfamily (MFS) profile" evidence="10">
    <location>
        <begin position="35"/>
        <end position="480"/>
    </location>
</feature>
<evidence type="ECO:0000256" key="7">
    <source>
        <dbReference type="ARBA" id="ARBA00023136"/>
    </source>
</evidence>
<dbReference type="SUPFAM" id="SSF103473">
    <property type="entry name" value="MFS general substrate transporter"/>
    <property type="match status" value="1"/>
</dbReference>
<evidence type="ECO:0000259" key="10">
    <source>
        <dbReference type="PROSITE" id="PS50850"/>
    </source>
</evidence>
<evidence type="ECO:0000313" key="11">
    <source>
        <dbReference type="EMBL" id="MEN2991155.1"/>
    </source>
</evidence>
<name>A0ABU9YQR0_9PROT</name>
<feature type="transmembrane region" description="Helical" evidence="9">
    <location>
        <begin position="453"/>
        <end position="475"/>
    </location>
</feature>
<dbReference type="InterPro" id="IPR020846">
    <property type="entry name" value="MFS_dom"/>
</dbReference>
<dbReference type="PANTHER" id="PTHR42718">
    <property type="entry name" value="MAJOR FACILITATOR SUPERFAMILY MULTIDRUG TRANSPORTER MFSC"/>
    <property type="match status" value="1"/>
</dbReference>
<keyword evidence="6 9" id="KW-1133">Transmembrane helix</keyword>
<reference evidence="11 12" key="1">
    <citation type="submission" date="2024-03" db="EMBL/GenBank/DDBJ databases">
        <title>High-quality draft genome sequencing of Tistrella sp. BH-R2-4.</title>
        <authorList>
            <person name="Dong C."/>
        </authorList>
    </citation>
    <scope>NUCLEOTIDE SEQUENCE [LARGE SCALE GENOMIC DNA]</scope>
    <source>
        <strain evidence="11 12">BH-R2-4</strain>
    </source>
</reference>
<dbReference type="NCBIfam" id="TIGR00711">
    <property type="entry name" value="efflux_EmrB"/>
    <property type="match status" value="1"/>
</dbReference>
<evidence type="ECO:0000256" key="8">
    <source>
        <dbReference type="SAM" id="MobiDB-lite"/>
    </source>
</evidence>
<feature type="transmembrane region" description="Helical" evidence="9">
    <location>
        <begin position="187"/>
        <end position="209"/>
    </location>
</feature>
<feature type="transmembrane region" description="Helical" evidence="9">
    <location>
        <begin position="426"/>
        <end position="447"/>
    </location>
</feature>
<feature type="transmembrane region" description="Helical" evidence="9">
    <location>
        <begin position="291"/>
        <end position="313"/>
    </location>
</feature>
<accession>A0ABU9YQR0</accession>
<feature type="region of interest" description="Disordered" evidence="8">
    <location>
        <begin position="1"/>
        <end position="23"/>
    </location>
</feature>
<evidence type="ECO:0000256" key="9">
    <source>
        <dbReference type="SAM" id="Phobius"/>
    </source>
</evidence>
<evidence type="ECO:0000256" key="4">
    <source>
        <dbReference type="ARBA" id="ARBA00022475"/>
    </source>
</evidence>
<dbReference type="PROSITE" id="PS50850">
    <property type="entry name" value="MFS"/>
    <property type="match status" value="1"/>
</dbReference>
<evidence type="ECO:0000256" key="1">
    <source>
        <dbReference type="ARBA" id="ARBA00004651"/>
    </source>
</evidence>
<feature type="transmembrane region" description="Helical" evidence="9">
    <location>
        <begin position="248"/>
        <end position="270"/>
    </location>
</feature>
<keyword evidence="12" id="KW-1185">Reference proteome</keyword>
<proteinExistence type="inferred from homology"/>
<dbReference type="Proteomes" id="UP001413721">
    <property type="component" value="Unassembled WGS sequence"/>
</dbReference>
<keyword evidence="5 9" id="KW-0812">Transmembrane</keyword>
<dbReference type="InterPro" id="IPR011701">
    <property type="entry name" value="MFS"/>
</dbReference>
<dbReference type="InterPro" id="IPR036259">
    <property type="entry name" value="MFS_trans_sf"/>
</dbReference>
<feature type="transmembrane region" description="Helical" evidence="9">
    <location>
        <begin position="69"/>
        <end position="89"/>
    </location>
</feature>
<feature type="transmembrane region" description="Helical" evidence="9">
    <location>
        <begin position="34"/>
        <end position="57"/>
    </location>
</feature>